<dbReference type="HOGENOM" id="CLU_014322_7_0_9"/>
<dbReference type="PANTHER" id="PTHR30404">
    <property type="entry name" value="N-ACETYLMURAMOYL-L-ALANINE AMIDASE"/>
    <property type="match status" value="1"/>
</dbReference>
<evidence type="ECO:0000313" key="4">
    <source>
        <dbReference type="EMBL" id="SHD75457.1"/>
    </source>
</evidence>
<feature type="transmembrane region" description="Helical" evidence="2">
    <location>
        <begin position="9"/>
        <end position="27"/>
    </location>
</feature>
<dbReference type="InterPro" id="IPR002508">
    <property type="entry name" value="MurNAc-LAA_cat"/>
</dbReference>
<evidence type="ECO:0000256" key="1">
    <source>
        <dbReference type="ARBA" id="ARBA00022801"/>
    </source>
</evidence>
<dbReference type="Proteomes" id="UP000245423">
    <property type="component" value="Chromosome 1"/>
</dbReference>
<keyword evidence="5" id="KW-1185">Reference proteome</keyword>
<dbReference type="PANTHER" id="PTHR30404:SF0">
    <property type="entry name" value="N-ACETYLMURAMOYL-L-ALANINE AMIDASE AMIC"/>
    <property type="match status" value="1"/>
</dbReference>
<evidence type="ECO:0000313" key="5">
    <source>
        <dbReference type="Proteomes" id="UP000245423"/>
    </source>
</evidence>
<keyword evidence="2" id="KW-0812">Transmembrane</keyword>
<dbReference type="AlphaFoldDB" id="M1Z6Z8"/>
<sequence>MIILINKKYIYIFVFFLLIITILLAMFNNKVKPVSYIPIADKIVGIDPGHGGVDPGAIGVSGVKEDEINLKIGIKLKRFIEQNGGRVIMTRETKDGLYTKKSKNLKEMKTEDLHNRKEIVEDANCHIFVTIHLNSFRESQYYGAQTFYRKNDEDSKLLATYIQDELRDVLDINNHRLPQEKEDVFLLNEINMPSVLIECGFLSNPREEKLLNTEEYQEKIAWAIYIGIMKYFTQVSGGYNF</sequence>
<dbReference type="GO" id="GO:0009253">
    <property type="term" value="P:peptidoglycan catabolic process"/>
    <property type="evidence" value="ECO:0007669"/>
    <property type="project" value="InterPro"/>
</dbReference>
<dbReference type="InterPro" id="IPR050695">
    <property type="entry name" value="N-acetylmuramoyl_amidase_3"/>
</dbReference>
<dbReference type="InterPro" id="IPR014234">
    <property type="entry name" value="Spore_CwlD"/>
</dbReference>
<accession>M1Z6Z8</accession>
<dbReference type="Gene3D" id="3.40.630.40">
    <property type="entry name" value="Zn-dependent exopeptidases"/>
    <property type="match status" value="1"/>
</dbReference>
<gene>
    <name evidence="4" type="ORF">CUESP1_0058</name>
</gene>
<dbReference type="SUPFAM" id="SSF53187">
    <property type="entry name" value="Zn-dependent exopeptidases"/>
    <property type="match status" value="1"/>
</dbReference>
<dbReference type="GO" id="GO:0008745">
    <property type="term" value="F:N-acetylmuramoyl-L-alanine amidase activity"/>
    <property type="evidence" value="ECO:0007669"/>
    <property type="project" value="InterPro"/>
</dbReference>
<dbReference type="SMART" id="SM00646">
    <property type="entry name" value="Ami_3"/>
    <property type="match status" value="1"/>
</dbReference>
<dbReference type="GO" id="GO:0030288">
    <property type="term" value="C:outer membrane-bounded periplasmic space"/>
    <property type="evidence" value="ECO:0007669"/>
    <property type="project" value="TreeGrafter"/>
</dbReference>
<keyword evidence="2" id="KW-1133">Transmembrane helix</keyword>
<dbReference type="CDD" id="cd02696">
    <property type="entry name" value="MurNAc-LAA"/>
    <property type="match status" value="1"/>
</dbReference>
<proteinExistence type="predicted"/>
<evidence type="ECO:0000256" key="2">
    <source>
        <dbReference type="SAM" id="Phobius"/>
    </source>
</evidence>
<name>M1Z6Z8_9FIRM</name>
<dbReference type="Pfam" id="PF01520">
    <property type="entry name" value="Amidase_3"/>
    <property type="match status" value="1"/>
</dbReference>
<feature type="domain" description="MurNAc-LAA" evidence="3">
    <location>
        <begin position="117"/>
        <end position="229"/>
    </location>
</feature>
<evidence type="ECO:0000259" key="3">
    <source>
        <dbReference type="SMART" id="SM00646"/>
    </source>
</evidence>
<dbReference type="NCBIfam" id="TIGR02883">
    <property type="entry name" value="spore_cwlD"/>
    <property type="match status" value="1"/>
</dbReference>
<reference evidence="4 5" key="1">
    <citation type="submission" date="2016-11" db="EMBL/GenBank/DDBJ databases">
        <authorList>
            <person name="Manzoor S."/>
        </authorList>
    </citation>
    <scope>NUCLEOTIDE SEQUENCE [LARGE SCALE GENOMIC DNA]</scope>
    <source>
        <strain evidence="4">Clostridium ultunense strain Esp</strain>
    </source>
</reference>
<dbReference type="EMBL" id="LT669839">
    <property type="protein sequence ID" value="SHD75457.1"/>
    <property type="molecule type" value="Genomic_DNA"/>
</dbReference>
<organism evidence="4 5">
    <name type="scientific">[Clostridium] ultunense Esp</name>
    <dbReference type="NCBI Taxonomy" id="1288971"/>
    <lineage>
        <taxon>Bacteria</taxon>
        <taxon>Bacillati</taxon>
        <taxon>Bacillota</taxon>
        <taxon>Tissierellia</taxon>
        <taxon>Tissierellales</taxon>
        <taxon>Tepidimicrobiaceae</taxon>
        <taxon>Schnuerera</taxon>
    </lineage>
</organism>
<dbReference type="RefSeq" id="WP_005583225.1">
    <property type="nucleotide sequence ID" value="NZ_LT669839.1"/>
</dbReference>
<keyword evidence="1" id="KW-0378">Hydrolase</keyword>
<protein>
    <submittedName>
        <fullName evidence="4">N-acetylmuramoyl-L-alanine amidase CwlD</fullName>
    </submittedName>
</protein>
<keyword evidence="2" id="KW-0472">Membrane</keyword>